<sequence>MFGYLKRISTGRSSWLLLFVSAICLELTALYFQYGLKLNPCVMCVYERVALFGVAFAGIIGFIAPRFFIFRLLALAVGLWGAIKGLLFSIKHVGYQLHPNPWDQCPMFVQFPETLPLDKWFPALFHPTGLCSEINWTFMSFTMPQWLVFIFGFYTVALGLIFLSQLKKSAVKNRDIFR</sequence>
<dbReference type="InterPro" id="IPR050183">
    <property type="entry name" value="DsbB"/>
</dbReference>
<dbReference type="InterPro" id="IPR022920">
    <property type="entry name" value="Disulphide_bond_form_DsbB"/>
</dbReference>
<feature type="transmembrane region" description="Helical" evidence="15">
    <location>
        <begin position="72"/>
        <end position="90"/>
    </location>
</feature>
<dbReference type="GeneID" id="93226294"/>
<feature type="topological domain" description="Cytoplasmic" evidence="14">
    <location>
        <begin position="165"/>
        <end position="178"/>
    </location>
</feature>
<evidence type="ECO:0000256" key="3">
    <source>
        <dbReference type="ARBA" id="ARBA00022448"/>
    </source>
</evidence>
<organism evidence="17 18">
    <name type="scientific">Exercitatus varius</name>
    <dbReference type="NCBI Taxonomy" id="67857"/>
    <lineage>
        <taxon>Bacteria</taxon>
        <taxon>Pseudomonadati</taxon>
        <taxon>Pseudomonadota</taxon>
        <taxon>Gammaproteobacteria</taxon>
        <taxon>Pasteurellales</taxon>
        <taxon>Pasteurellaceae</taxon>
        <taxon>Exercitatus</taxon>
    </lineage>
</organism>
<dbReference type="Pfam" id="PF02600">
    <property type="entry name" value="DsbB"/>
    <property type="match status" value="1"/>
</dbReference>
<keyword evidence="19" id="KW-1185">Reference proteome</keyword>
<dbReference type="GO" id="GO:0006457">
    <property type="term" value="P:protein folding"/>
    <property type="evidence" value="ECO:0007669"/>
    <property type="project" value="InterPro"/>
</dbReference>
<dbReference type="RefSeq" id="WP_317476441.1">
    <property type="nucleotide sequence ID" value="NZ_JARQTO010000002.1"/>
</dbReference>
<evidence type="ECO:0000256" key="9">
    <source>
        <dbReference type="ARBA" id="ARBA00023002"/>
    </source>
</evidence>
<comment type="caution">
    <text evidence="14">Lacks conserved residue(s) required for the propagation of feature annotation.</text>
</comment>
<evidence type="ECO:0000256" key="8">
    <source>
        <dbReference type="ARBA" id="ARBA00022989"/>
    </source>
</evidence>
<evidence type="ECO:0000256" key="13">
    <source>
        <dbReference type="ARBA" id="ARBA00023284"/>
    </source>
</evidence>
<dbReference type="GO" id="GO:0005886">
    <property type="term" value="C:plasma membrane"/>
    <property type="evidence" value="ECO:0007669"/>
    <property type="project" value="UniProtKB-SubCell"/>
</dbReference>
<dbReference type="EMBL" id="JARQTX010000001">
    <property type="protein sequence ID" value="MDG2944995.1"/>
    <property type="molecule type" value="Genomic_DNA"/>
</dbReference>
<evidence type="ECO:0000256" key="5">
    <source>
        <dbReference type="ARBA" id="ARBA00022519"/>
    </source>
</evidence>
<keyword evidence="5" id="KW-0997">Cell inner membrane</keyword>
<feature type="topological domain" description="Cytoplasmic" evidence="14">
    <location>
        <begin position="1"/>
        <end position="14"/>
    </location>
</feature>
<accession>A0AAW6Q724</accession>
<keyword evidence="8 14" id="KW-1133">Transmembrane helix</keyword>
<comment type="function">
    <text evidence="14">Required for disulfide bond formation in some periplasmic proteins. Acts by oxidizing the DsbA protein.</text>
</comment>
<keyword evidence="13 14" id="KW-0676">Redox-active center</keyword>
<dbReference type="SUPFAM" id="SSF158442">
    <property type="entry name" value="DsbB-like"/>
    <property type="match status" value="1"/>
</dbReference>
<dbReference type="NCBIfam" id="NF002485">
    <property type="entry name" value="PRK01749.1"/>
    <property type="match status" value="1"/>
</dbReference>
<comment type="subcellular location">
    <subcellularLocation>
        <location evidence="1">Cell inner membrane</location>
        <topology evidence="1">Multi-pass membrane protein</topology>
    </subcellularLocation>
    <subcellularLocation>
        <location evidence="14">Cell membrane</location>
        <topology evidence="14">Multi-pass membrane protein</topology>
    </subcellularLocation>
</comment>
<evidence type="ECO:0000256" key="10">
    <source>
        <dbReference type="ARBA" id="ARBA00023136"/>
    </source>
</evidence>
<feature type="disulfide bond" description="Redox-active" evidence="14">
    <location>
        <begin position="105"/>
        <end position="131"/>
    </location>
</feature>
<evidence type="ECO:0000256" key="14">
    <source>
        <dbReference type="HAMAP-Rule" id="MF_00286"/>
    </source>
</evidence>
<evidence type="ECO:0000313" key="19">
    <source>
        <dbReference type="Proteomes" id="UP001216057"/>
    </source>
</evidence>
<evidence type="ECO:0000256" key="4">
    <source>
        <dbReference type="ARBA" id="ARBA00022475"/>
    </source>
</evidence>
<keyword evidence="3 14" id="KW-0813">Transport</keyword>
<dbReference type="PANTHER" id="PTHR36570">
    <property type="entry name" value="DISULFIDE BOND FORMATION PROTEIN B"/>
    <property type="match status" value="1"/>
</dbReference>
<comment type="similarity">
    <text evidence="2 14">Belongs to the DsbB family.</text>
</comment>
<evidence type="ECO:0000256" key="15">
    <source>
        <dbReference type="SAM" id="Phobius"/>
    </source>
</evidence>
<feature type="transmembrane region" description="Helical" evidence="15">
    <location>
        <begin position="146"/>
        <end position="164"/>
    </location>
</feature>
<dbReference type="EMBL" id="JARQTW010000002">
    <property type="protein sequence ID" value="MDG2949113.1"/>
    <property type="molecule type" value="Genomic_DNA"/>
</dbReference>
<keyword evidence="10 14" id="KW-0472">Membrane</keyword>
<feature type="transmembrane region" description="Helical" evidence="15">
    <location>
        <begin position="15"/>
        <end position="34"/>
    </location>
</feature>
<dbReference type="PANTHER" id="PTHR36570:SF2">
    <property type="entry name" value="DISULFIDE BOND FORMATION PROTEIN B"/>
    <property type="match status" value="1"/>
</dbReference>
<evidence type="ECO:0000256" key="7">
    <source>
        <dbReference type="ARBA" id="ARBA00022982"/>
    </source>
</evidence>
<keyword evidence="4 14" id="KW-1003">Cell membrane</keyword>
<gene>
    <name evidence="14 17" type="primary">dsbB</name>
    <name evidence="17" type="ORF">P7M15_01015</name>
    <name evidence="16" type="ORF">P7M32_00870</name>
</gene>
<evidence type="ECO:0000313" key="17">
    <source>
        <dbReference type="EMBL" id="MDG2949113.1"/>
    </source>
</evidence>
<evidence type="ECO:0000313" key="16">
    <source>
        <dbReference type="EMBL" id="MDG2944995.1"/>
    </source>
</evidence>
<feature type="topological domain" description="Periplasmic" evidence="14">
    <location>
        <begin position="91"/>
        <end position="145"/>
    </location>
</feature>
<dbReference type="GO" id="GO:0015035">
    <property type="term" value="F:protein-disulfide reductase activity"/>
    <property type="evidence" value="ECO:0007669"/>
    <property type="project" value="UniProtKB-UniRule"/>
</dbReference>
<keyword evidence="7 14" id="KW-0249">Electron transport</keyword>
<name>A0AAW6Q724_9PAST</name>
<evidence type="ECO:0000256" key="2">
    <source>
        <dbReference type="ARBA" id="ARBA00008823"/>
    </source>
</evidence>
<evidence type="ECO:0000313" key="18">
    <source>
        <dbReference type="Proteomes" id="UP001214976"/>
    </source>
</evidence>
<keyword evidence="9 14" id="KW-0560">Oxidoreductase</keyword>
<evidence type="ECO:0000256" key="6">
    <source>
        <dbReference type="ARBA" id="ARBA00022692"/>
    </source>
</evidence>
<keyword evidence="11 14" id="KW-1015">Disulfide bond</keyword>
<dbReference type="InterPro" id="IPR023380">
    <property type="entry name" value="DsbB-like_sf"/>
</dbReference>
<feature type="transmembrane region" description="Helical" evidence="15">
    <location>
        <begin position="46"/>
        <end position="65"/>
    </location>
</feature>
<dbReference type="AlphaFoldDB" id="A0AAW6Q724"/>
<dbReference type="GO" id="GO:0009055">
    <property type="term" value="F:electron transfer activity"/>
    <property type="evidence" value="ECO:0007669"/>
    <property type="project" value="UniProtKB-UniRule"/>
</dbReference>
<reference evidence="17 19" key="1">
    <citation type="submission" date="2023-03" db="EMBL/GenBank/DDBJ databases">
        <title>Classification of Bisgaard taxon 6 and taxon 10 as Exercitatus varius gen. nov., spec. nov.</title>
        <authorList>
            <person name="Christensen H."/>
        </authorList>
    </citation>
    <scope>NUCLEOTIDE SEQUENCE</scope>
    <source>
        <strain evidence="16 19">23350_01</strain>
        <strain evidence="17">86116</strain>
    </source>
</reference>
<feature type="topological domain" description="Periplasmic" evidence="14">
    <location>
        <begin position="32"/>
        <end position="49"/>
    </location>
</feature>
<protein>
    <recommendedName>
        <fullName evidence="14">Disulfide bond formation protein B</fullName>
    </recommendedName>
    <alternativeName>
        <fullName evidence="14">Disulfide oxidoreductase</fullName>
    </alternativeName>
</protein>
<feature type="disulfide bond" description="Redox-active" evidence="14">
    <location>
        <begin position="41"/>
        <end position="44"/>
    </location>
</feature>
<dbReference type="Gene3D" id="1.20.1550.10">
    <property type="entry name" value="DsbB-like"/>
    <property type="match status" value="1"/>
</dbReference>
<proteinExistence type="inferred from homology"/>
<keyword evidence="12 14" id="KW-0143">Chaperone</keyword>
<dbReference type="Proteomes" id="UP001214976">
    <property type="component" value="Unassembled WGS sequence"/>
</dbReference>
<dbReference type="Proteomes" id="UP001216057">
    <property type="component" value="Unassembled WGS sequence"/>
</dbReference>
<evidence type="ECO:0000256" key="11">
    <source>
        <dbReference type="ARBA" id="ARBA00023157"/>
    </source>
</evidence>
<dbReference type="InterPro" id="IPR003752">
    <property type="entry name" value="DiS_bond_form_DsbB/BdbC"/>
</dbReference>
<comment type="caution">
    <text evidence="17">The sequence shown here is derived from an EMBL/GenBank/DDBJ whole genome shotgun (WGS) entry which is preliminary data.</text>
</comment>
<evidence type="ECO:0000256" key="1">
    <source>
        <dbReference type="ARBA" id="ARBA00004429"/>
    </source>
</evidence>
<keyword evidence="6 14" id="KW-0812">Transmembrane</keyword>
<dbReference type="HAMAP" id="MF_00286">
    <property type="entry name" value="DsbB"/>
    <property type="match status" value="1"/>
</dbReference>
<evidence type="ECO:0000256" key="12">
    <source>
        <dbReference type="ARBA" id="ARBA00023186"/>
    </source>
</evidence>